<dbReference type="InterPro" id="IPR007700">
    <property type="entry name" value="DUF668"/>
</dbReference>
<dbReference type="GO" id="GO:0045927">
    <property type="term" value="P:positive regulation of growth"/>
    <property type="evidence" value="ECO:0007669"/>
    <property type="project" value="InterPro"/>
</dbReference>
<gene>
    <name evidence="5" type="ORF">DKX38_009621</name>
</gene>
<feature type="domain" description="DUF3475" evidence="4">
    <location>
        <begin position="32"/>
        <end position="88"/>
    </location>
</feature>
<organism evidence="5 6">
    <name type="scientific">Salix brachista</name>
    <dbReference type="NCBI Taxonomy" id="2182728"/>
    <lineage>
        <taxon>Eukaryota</taxon>
        <taxon>Viridiplantae</taxon>
        <taxon>Streptophyta</taxon>
        <taxon>Embryophyta</taxon>
        <taxon>Tracheophyta</taxon>
        <taxon>Spermatophyta</taxon>
        <taxon>Magnoliopsida</taxon>
        <taxon>eudicotyledons</taxon>
        <taxon>Gunneridae</taxon>
        <taxon>Pentapetalae</taxon>
        <taxon>rosids</taxon>
        <taxon>fabids</taxon>
        <taxon>Malpighiales</taxon>
        <taxon>Salicaceae</taxon>
        <taxon>Saliceae</taxon>
        <taxon>Salix</taxon>
    </lineage>
</organism>
<feature type="coiled-coil region" evidence="1">
    <location>
        <begin position="155"/>
        <end position="182"/>
    </location>
</feature>
<evidence type="ECO:0000256" key="2">
    <source>
        <dbReference type="SAM" id="MobiDB-lite"/>
    </source>
</evidence>
<accession>A0A5N5MAY7</accession>
<feature type="compositionally biased region" description="Polar residues" evidence="2">
    <location>
        <begin position="306"/>
        <end position="323"/>
    </location>
</feature>
<evidence type="ECO:0000313" key="5">
    <source>
        <dbReference type="EMBL" id="KAB5552310.1"/>
    </source>
</evidence>
<name>A0A5N5MAY7_9ROSI</name>
<sequence>MGQAMVADSWFTNWRWNSRKASTETDKEAIGVLAYEVAGLMSKVVNLWNYLSDREIHRLREEIVNSVGAKRLVAEDHDYLMDLALNEILENFRLIAKSVVWLGRKCKDPPFLLFQRFVNDPVGYNLEWFGWQYRLKKMERKVKKMEKFVAATMQLSQELEVLAELEQTLRRLQANADSDRVKLLNFQKRVTLQRQEVRNLREMSPWIRTYDYTVHLLARSLLTILERIKHVFETNQLPSAQGSSNCKQRNPDCLPQTHSFSALMQSSIHPSEDILHGFSSTPSGTSGSTSGRAAEKYKISKKQPQPHKQSSSLHGKQSLSKTKGLSHAGPFKECMMSGSDSPILLTCNSVVGGSLRLTSDYMKKLDLMEKSNMESLSSSSRFYSKLALFNSKQGLLKAPSSTLGAAALALHYANVVILIENLASSSHMIDLETRDDLYRMLPTTVRAALKTRLKACAKSQAPFVYDASLAAEWNLVLSQILEWLSPLAHNMKRWQSKQNFERAQEVSSTDVLLFQTLHFADQAKTEAAITELLVGLNYICRFNGEQDEKASPEFLGCRSSSLYEPKRDHHADYMAQD</sequence>
<evidence type="ECO:0008006" key="7">
    <source>
        <dbReference type="Google" id="ProtNLM"/>
    </source>
</evidence>
<dbReference type="PANTHER" id="PTHR31371">
    <property type="entry name" value="BNAC09G50660D PROTEIN"/>
    <property type="match status" value="1"/>
</dbReference>
<reference evidence="6" key="1">
    <citation type="journal article" date="2019" name="Gigascience">
        <title>De novo genome assembly of the endangered Acer yangbiense, a plant species with extremely small populations endemic to Yunnan Province, China.</title>
        <authorList>
            <person name="Yang J."/>
            <person name="Wariss H.M."/>
            <person name="Tao L."/>
            <person name="Zhang R."/>
            <person name="Yun Q."/>
            <person name="Hollingsworth P."/>
            <person name="Dao Z."/>
            <person name="Luo G."/>
            <person name="Guo H."/>
            <person name="Ma Y."/>
            <person name="Sun W."/>
        </authorList>
    </citation>
    <scope>NUCLEOTIDE SEQUENCE [LARGE SCALE GENOMIC DNA]</scope>
    <source>
        <strain evidence="6">cv. br00</strain>
    </source>
</reference>
<evidence type="ECO:0000313" key="6">
    <source>
        <dbReference type="Proteomes" id="UP000326939"/>
    </source>
</evidence>
<dbReference type="Proteomes" id="UP000326939">
    <property type="component" value="Chromosome 6"/>
</dbReference>
<feature type="compositionally biased region" description="Low complexity" evidence="2">
    <location>
        <begin position="279"/>
        <end position="291"/>
    </location>
</feature>
<dbReference type="PANTHER" id="PTHR31371:SF4">
    <property type="entry name" value="DUF668 DOMAIN-CONTAINING PROTEIN"/>
    <property type="match status" value="1"/>
</dbReference>
<dbReference type="Pfam" id="PF11961">
    <property type="entry name" value="DUF3475"/>
    <property type="match status" value="1"/>
</dbReference>
<dbReference type="EMBL" id="VDCV01000006">
    <property type="protein sequence ID" value="KAB5552310.1"/>
    <property type="molecule type" value="Genomic_DNA"/>
</dbReference>
<keyword evidence="1" id="KW-0175">Coiled coil</keyword>
<protein>
    <recommendedName>
        <fullName evidence="7">DUF668 domain-containing protein</fullName>
    </recommendedName>
</protein>
<proteinExistence type="predicted"/>
<keyword evidence="6" id="KW-1185">Reference proteome</keyword>
<evidence type="ECO:0000259" key="4">
    <source>
        <dbReference type="Pfam" id="PF11961"/>
    </source>
</evidence>
<comment type="caution">
    <text evidence="5">The sequence shown here is derived from an EMBL/GenBank/DDBJ whole genome shotgun (WGS) entry which is preliminary data.</text>
</comment>
<dbReference type="InterPro" id="IPR021864">
    <property type="entry name" value="DUF3475"/>
</dbReference>
<evidence type="ECO:0000259" key="3">
    <source>
        <dbReference type="Pfam" id="PF05003"/>
    </source>
</evidence>
<dbReference type="Pfam" id="PF05003">
    <property type="entry name" value="DUF668"/>
    <property type="match status" value="1"/>
</dbReference>
<feature type="region of interest" description="Disordered" evidence="2">
    <location>
        <begin position="273"/>
        <end position="324"/>
    </location>
</feature>
<feature type="domain" description="DUF668" evidence="3">
    <location>
        <begin position="402"/>
        <end position="493"/>
    </location>
</feature>
<dbReference type="AlphaFoldDB" id="A0A5N5MAY7"/>
<evidence type="ECO:0000256" key="1">
    <source>
        <dbReference type="SAM" id="Coils"/>
    </source>
</evidence>